<dbReference type="InterPro" id="IPR018060">
    <property type="entry name" value="HTH_AraC"/>
</dbReference>
<sequence>MLVVDRAMYVLARSRFNLTMHQRTRLLVADAPVTRIGRLVLAGQVIDDEPVMPANLRVMDPYVLSAVFAGRGVYEDAEGTQPIRPGTVTVVRPGVPHRYATAPGERWTEVFAVFDGPLFEALDAAGALPEAGPQHPSPTPAMAALQTVLRMTPSGRLGAEHQLMALADWLLDAGRSEPGASLTAPVQSAVERLSGTLDAPVDLRALAAEVGLSYDAFRRRFSAEVGRSPLAFRNDRRLAAAATLLRHTDLTNGAVARALGYVDEFHFSRRFRAHHGVPPGRYRRR</sequence>
<dbReference type="GO" id="GO:0043565">
    <property type="term" value="F:sequence-specific DNA binding"/>
    <property type="evidence" value="ECO:0007669"/>
    <property type="project" value="InterPro"/>
</dbReference>
<dbReference type="PANTHER" id="PTHR46796">
    <property type="entry name" value="HTH-TYPE TRANSCRIPTIONAL ACTIVATOR RHAS-RELATED"/>
    <property type="match status" value="1"/>
</dbReference>
<evidence type="ECO:0000256" key="3">
    <source>
        <dbReference type="ARBA" id="ARBA00023163"/>
    </source>
</evidence>
<protein>
    <submittedName>
        <fullName evidence="5">Arabinose operon regulatory protein</fullName>
    </submittedName>
</protein>
<dbReference type="InterPro" id="IPR037923">
    <property type="entry name" value="HTH-like"/>
</dbReference>
<dbReference type="PROSITE" id="PS01124">
    <property type="entry name" value="HTH_ARAC_FAMILY_2"/>
    <property type="match status" value="1"/>
</dbReference>
<dbReference type="AlphaFoldDB" id="A0A7M4DFU3"/>
<dbReference type="GO" id="GO:0003700">
    <property type="term" value="F:DNA-binding transcription factor activity"/>
    <property type="evidence" value="ECO:0007669"/>
    <property type="project" value="InterPro"/>
</dbReference>
<comment type="caution">
    <text evidence="5">The sequence shown here is derived from an EMBL/GenBank/DDBJ whole genome shotgun (WGS) entry which is preliminary data.</text>
</comment>
<dbReference type="EMBL" id="CACRYJ010000016">
    <property type="protein sequence ID" value="VZO35786.1"/>
    <property type="molecule type" value="Genomic_DNA"/>
</dbReference>
<evidence type="ECO:0000256" key="1">
    <source>
        <dbReference type="ARBA" id="ARBA00023015"/>
    </source>
</evidence>
<keyword evidence="1" id="KW-0805">Transcription regulation</keyword>
<keyword evidence="3" id="KW-0804">Transcription</keyword>
<dbReference type="Pfam" id="PF12833">
    <property type="entry name" value="HTH_18"/>
    <property type="match status" value="1"/>
</dbReference>
<dbReference type="Pfam" id="PF02311">
    <property type="entry name" value="AraC_binding"/>
    <property type="match status" value="1"/>
</dbReference>
<dbReference type="Gene3D" id="2.60.120.280">
    <property type="entry name" value="Regulatory protein AraC"/>
    <property type="match status" value="1"/>
</dbReference>
<accession>A0A7M4DFU3</accession>
<evidence type="ECO:0000259" key="4">
    <source>
        <dbReference type="PROSITE" id="PS01124"/>
    </source>
</evidence>
<organism evidence="5 6">
    <name type="scientific">Occultella aeris</name>
    <dbReference type="NCBI Taxonomy" id="2761496"/>
    <lineage>
        <taxon>Bacteria</taxon>
        <taxon>Bacillati</taxon>
        <taxon>Actinomycetota</taxon>
        <taxon>Actinomycetes</taxon>
        <taxon>Micrococcales</taxon>
        <taxon>Ruaniaceae</taxon>
        <taxon>Occultella</taxon>
    </lineage>
</organism>
<evidence type="ECO:0000313" key="5">
    <source>
        <dbReference type="EMBL" id="VZO35786.1"/>
    </source>
</evidence>
<name>A0A7M4DFU3_9MICO</name>
<dbReference type="InterPro" id="IPR003313">
    <property type="entry name" value="AraC-bd"/>
</dbReference>
<dbReference type="SMART" id="SM00342">
    <property type="entry name" value="HTH_ARAC"/>
    <property type="match status" value="1"/>
</dbReference>
<dbReference type="SUPFAM" id="SSF46689">
    <property type="entry name" value="Homeodomain-like"/>
    <property type="match status" value="2"/>
</dbReference>
<feature type="domain" description="HTH araC/xylS-type" evidence="4">
    <location>
        <begin position="187"/>
        <end position="285"/>
    </location>
</feature>
<dbReference type="SUPFAM" id="SSF51215">
    <property type="entry name" value="Regulatory protein AraC"/>
    <property type="match status" value="1"/>
</dbReference>
<dbReference type="Proteomes" id="UP000419743">
    <property type="component" value="Unassembled WGS sequence"/>
</dbReference>
<reference evidence="5 6" key="1">
    <citation type="submission" date="2019-11" db="EMBL/GenBank/DDBJ databases">
        <authorList>
            <person name="Criscuolo A."/>
        </authorList>
    </citation>
    <scope>NUCLEOTIDE SEQUENCE [LARGE SCALE GENOMIC DNA]</scope>
    <source>
        <strain evidence="5">CIP111667</strain>
    </source>
</reference>
<evidence type="ECO:0000313" key="6">
    <source>
        <dbReference type="Proteomes" id="UP000419743"/>
    </source>
</evidence>
<evidence type="ECO:0000256" key="2">
    <source>
        <dbReference type="ARBA" id="ARBA00023125"/>
    </source>
</evidence>
<proteinExistence type="predicted"/>
<keyword evidence="2" id="KW-0238">DNA-binding</keyword>
<keyword evidence="6" id="KW-1185">Reference proteome</keyword>
<gene>
    <name evidence="5" type="primary">araC_1</name>
    <name evidence="5" type="ORF">HALOF300_00987</name>
</gene>
<dbReference type="InterPro" id="IPR009057">
    <property type="entry name" value="Homeodomain-like_sf"/>
</dbReference>
<dbReference type="InterPro" id="IPR050204">
    <property type="entry name" value="AraC_XylS_family_regulators"/>
</dbReference>
<dbReference type="Gene3D" id="1.10.10.60">
    <property type="entry name" value="Homeodomain-like"/>
    <property type="match status" value="2"/>
</dbReference>